<reference evidence="2" key="1">
    <citation type="journal article" date="2022" name="bioRxiv">
        <title>Sequencing and chromosome-scale assembly of the giantPleurodeles waltlgenome.</title>
        <authorList>
            <person name="Brown T."/>
            <person name="Elewa A."/>
            <person name="Iarovenko S."/>
            <person name="Subramanian E."/>
            <person name="Araus A.J."/>
            <person name="Petzold A."/>
            <person name="Susuki M."/>
            <person name="Suzuki K.-i.T."/>
            <person name="Hayashi T."/>
            <person name="Toyoda A."/>
            <person name="Oliveira C."/>
            <person name="Osipova E."/>
            <person name="Leigh N.D."/>
            <person name="Simon A."/>
            <person name="Yun M.H."/>
        </authorList>
    </citation>
    <scope>NUCLEOTIDE SEQUENCE</scope>
    <source>
        <strain evidence="2">20211129_DDA</strain>
        <tissue evidence="2">Liver</tissue>
    </source>
</reference>
<name>A0AAV7RE26_PLEWA</name>
<accession>A0AAV7RE26</accession>
<sequence length="100" mass="10659">MYQTVGVILTLTGGGGRPPKFRRQNTAARSKDRCGNSEFPVGLAGDRQKATRQPSGKPPSMRMPAPNGAGGVEGVRRVQLHPSRFSVSAWQTLTILVGPC</sequence>
<dbReference type="AlphaFoldDB" id="A0AAV7RE26"/>
<feature type="region of interest" description="Disordered" evidence="1">
    <location>
        <begin position="13"/>
        <end position="74"/>
    </location>
</feature>
<organism evidence="2 3">
    <name type="scientific">Pleurodeles waltl</name>
    <name type="common">Iberian ribbed newt</name>
    <dbReference type="NCBI Taxonomy" id="8319"/>
    <lineage>
        <taxon>Eukaryota</taxon>
        <taxon>Metazoa</taxon>
        <taxon>Chordata</taxon>
        <taxon>Craniata</taxon>
        <taxon>Vertebrata</taxon>
        <taxon>Euteleostomi</taxon>
        <taxon>Amphibia</taxon>
        <taxon>Batrachia</taxon>
        <taxon>Caudata</taxon>
        <taxon>Salamandroidea</taxon>
        <taxon>Salamandridae</taxon>
        <taxon>Pleurodelinae</taxon>
        <taxon>Pleurodeles</taxon>
    </lineage>
</organism>
<protein>
    <submittedName>
        <fullName evidence="2">Uncharacterized protein</fullName>
    </submittedName>
</protein>
<evidence type="ECO:0000256" key="1">
    <source>
        <dbReference type="SAM" id="MobiDB-lite"/>
    </source>
</evidence>
<evidence type="ECO:0000313" key="3">
    <source>
        <dbReference type="Proteomes" id="UP001066276"/>
    </source>
</evidence>
<gene>
    <name evidence="2" type="ORF">NDU88_003495</name>
</gene>
<keyword evidence="3" id="KW-1185">Reference proteome</keyword>
<dbReference type="EMBL" id="JANPWB010000009">
    <property type="protein sequence ID" value="KAJ1150706.1"/>
    <property type="molecule type" value="Genomic_DNA"/>
</dbReference>
<evidence type="ECO:0000313" key="2">
    <source>
        <dbReference type="EMBL" id="KAJ1150706.1"/>
    </source>
</evidence>
<dbReference type="Proteomes" id="UP001066276">
    <property type="component" value="Chromosome 5"/>
</dbReference>
<proteinExistence type="predicted"/>
<comment type="caution">
    <text evidence="2">The sequence shown here is derived from an EMBL/GenBank/DDBJ whole genome shotgun (WGS) entry which is preliminary data.</text>
</comment>